<evidence type="ECO:0008006" key="4">
    <source>
        <dbReference type="Google" id="ProtNLM"/>
    </source>
</evidence>
<dbReference type="AlphaFoldDB" id="A0A1R1EFD0"/>
<evidence type="ECO:0000313" key="2">
    <source>
        <dbReference type="EMBL" id="OMF50516.1"/>
    </source>
</evidence>
<dbReference type="EMBL" id="MRTP01000010">
    <property type="protein sequence ID" value="OMF50516.1"/>
    <property type="molecule type" value="Genomic_DNA"/>
</dbReference>
<comment type="caution">
    <text evidence="2">The sequence shown here is derived from an EMBL/GenBank/DDBJ whole genome shotgun (WGS) entry which is preliminary data.</text>
</comment>
<organism evidence="2 3">
    <name type="scientific">Paenibacillus rhizosphaerae</name>
    <dbReference type="NCBI Taxonomy" id="297318"/>
    <lineage>
        <taxon>Bacteria</taxon>
        <taxon>Bacillati</taxon>
        <taxon>Bacillota</taxon>
        <taxon>Bacilli</taxon>
        <taxon>Bacillales</taxon>
        <taxon>Paenibacillaceae</taxon>
        <taxon>Paenibacillus</taxon>
    </lineage>
</organism>
<dbReference type="Proteomes" id="UP000187172">
    <property type="component" value="Unassembled WGS sequence"/>
</dbReference>
<reference evidence="2 3" key="1">
    <citation type="submission" date="2016-11" db="EMBL/GenBank/DDBJ databases">
        <title>Paenibacillus species isolates.</title>
        <authorList>
            <person name="Beno S.M."/>
        </authorList>
    </citation>
    <scope>NUCLEOTIDE SEQUENCE [LARGE SCALE GENOMIC DNA]</scope>
    <source>
        <strain evidence="2 3">FSL R5-0378</strain>
    </source>
</reference>
<name>A0A1R1EFD0_9BACL</name>
<sequence length="129" mass="14461">MGGGMMRFEVSDWVQGKTVDGEFIHGYIETVDAQKGIARVRVVQSDNEEAVGRVIGVRESWLRSLPVNPLADKNNVESLIDIALATYDEAWFNELTDRLNGTKRKNSKNGDGIRLNGRPNNRLGLFEKK</sequence>
<evidence type="ECO:0000256" key="1">
    <source>
        <dbReference type="SAM" id="MobiDB-lite"/>
    </source>
</evidence>
<gene>
    <name evidence="2" type="ORF">BK138_26260</name>
</gene>
<evidence type="ECO:0000313" key="3">
    <source>
        <dbReference type="Proteomes" id="UP000187172"/>
    </source>
</evidence>
<feature type="region of interest" description="Disordered" evidence="1">
    <location>
        <begin position="101"/>
        <end position="120"/>
    </location>
</feature>
<proteinExistence type="predicted"/>
<dbReference type="STRING" id="297318.BK138_26260"/>
<accession>A0A1R1EFD0</accession>
<protein>
    <recommendedName>
        <fullName evidence="4">IDEAL domain-containing protein</fullName>
    </recommendedName>
</protein>
<keyword evidence="3" id="KW-1185">Reference proteome</keyword>